<accession>A0AAP0RLD4</accession>
<dbReference type="InterPro" id="IPR021109">
    <property type="entry name" value="Peptidase_aspartic_dom_sf"/>
</dbReference>
<name>A0AAP0RLD4_LIQFO</name>
<keyword evidence="6" id="KW-1185">Reference proteome</keyword>
<dbReference type="GO" id="GO:0005576">
    <property type="term" value="C:extracellular region"/>
    <property type="evidence" value="ECO:0007669"/>
    <property type="project" value="TreeGrafter"/>
</dbReference>
<comment type="similarity">
    <text evidence="1">Belongs to the peptidase A1 family.</text>
</comment>
<evidence type="ECO:0000256" key="3">
    <source>
        <dbReference type="ARBA" id="ARBA00022801"/>
    </source>
</evidence>
<keyword evidence="2" id="KW-0645">Protease</keyword>
<organism evidence="5 6">
    <name type="scientific">Liquidambar formosana</name>
    <name type="common">Formosan gum</name>
    <dbReference type="NCBI Taxonomy" id="63359"/>
    <lineage>
        <taxon>Eukaryota</taxon>
        <taxon>Viridiplantae</taxon>
        <taxon>Streptophyta</taxon>
        <taxon>Embryophyta</taxon>
        <taxon>Tracheophyta</taxon>
        <taxon>Spermatophyta</taxon>
        <taxon>Magnoliopsida</taxon>
        <taxon>eudicotyledons</taxon>
        <taxon>Gunneridae</taxon>
        <taxon>Pentapetalae</taxon>
        <taxon>Saxifragales</taxon>
        <taxon>Altingiaceae</taxon>
        <taxon>Liquidambar</taxon>
    </lineage>
</organism>
<dbReference type="Pfam" id="PF14543">
    <property type="entry name" value="TAXi_N"/>
    <property type="match status" value="1"/>
</dbReference>
<gene>
    <name evidence="5" type="ORF">L1049_028557</name>
</gene>
<dbReference type="InterPro" id="IPR032861">
    <property type="entry name" value="TAXi_N"/>
</dbReference>
<evidence type="ECO:0000313" key="6">
    <source>
        <dbReference type="Proteomes" id="UP001415857"/>
    </source>
</evidence>
<protein>
    <recommendedName>
        <fullName evidence="4">Peptidase A1 domain-containing protein</fullName>
    </recommendedName>
</protein>
<dbReference type="GO" id="GO:0006508">
    <property type="term" value="P:proteolysis"/>
    <property type="evidence" value="ECO:0007669"/>
    <property type="project" value="UniProtKB-KW"/>
</dbReference>
<dbReference type="InterPro" id="IPR033121">
    <property type="entry name" value="PEPTIDASE_A1"/>
</dbReference>
<evidence type="ECO:0000256" key="1">
    <source>
        <dbReference type="ARBA" id="ARBA00007447"/>
    </source>
</evidence>
<dbReference type="SUPFAM" id="SSF50630">
    <property type="entry name" value="Acid proteases"/>
    <property type="match status" value="1"/>
</dbReference>
<dbReference type="Gene3D" id="2.40.70.10">
    <property type="entry name" value="Acid Proteases"/>
    <property type="match status" value="1"/>
</dbReference>
<reference evidence="5 6" key="1">
    <citation type="journal article" date="2024" name="Plant J.">
        <title>Genome sequences and population genomics reveal climatic adaptation and genomic divergence between two closely related sweetgum species.</title>
        <authorList>
            <person name="Xu W.Q."/>
            <person name="Ren C.Q."/>
            <person name="Zhang X.Y."/>
            <person name="Comes H.P."/>
            <person name="Liu X.H."/>
            <person name="Li Y.G."/>
            <person name="Kettle C.J."/>
            <person name="Jalonen R."/>
            <person name="Gaisberger H."/>
            <person name="Ma Y.Z."/>
            <person name="Qiu Y.X."/>
        </authorList>
    </citation>
    <scope>NUCLEOTIDE SEQUENCE [LARGE SCALE GENOMIC DNA]</scope>
    <source>
        <strain evidence="5">Hangzhou</strain>
    </source>
</reference>
<evidence type="ECO:0000256" key="2">
    <source>
        <dbReference type="ARBA" id="ARBA00022670"/>
    </source>
</evidence>
<dbReference type="Proteomes" id="UP001415857">
    <property type="component" value="Unassembled WGS sequence"/>
</dbReference>
<dbReference type="PROSITE" id="PS51767">
    <property type="entry name" value="PEPTIDASE_A1"/>
    <property type="match status" value="1"/>
</dbReference>
<proteinExistence type="inferred from homology"/>
<sequence>MRARVDAQSTSLFIAQVRIGTFSTPPPYQTYYLHIDTGSELIWMQCEDCKFKPHQCYPQIDPPFPRSRSRSYVPLLCNKHGLCYPKQCAGMFCSFYIQYADGSTTFGLLAYENFFFDSGRNGSYQSVRLVFGCGLDNRGSTYDKEK</sequence>
<dbReference type="EMBL" id="JBBPBK010000009">
    <property type="protein sequence ID" value="KAK9278975.1"/>
    <property type="molecule type" value="Genomic_DNA"/>
</dbReference>
<feature type="domain" description="Peptidase A1" evidence="4">
    <location>
        <begin position="13"/>
        <end position="146"/>
    </location>
</feature>
<dbReference type="AlphaFoldDB" id="A0AAP0RLD4"/>
<evidence type="ECO:0000259" key="4">
    <source>
        <dbReference type="PROSITE" id="PS51767"/>
    </source>
</evidence>
<dbReference type="InterPro" id="IPR051708">
    <property type="entry name" value="Plant_Aspart_Prot_A1"/>
</dbReference>
<evidence type="ECO:0000313" key="5">
    <source>
        <dbReference type="EMBL" id="KAK9278975.1"/>
    </source>
</evidence>
<dbReference type="GO" id="GO:0008233">
    <property type="term" value="F:peptidase activity"/>
    <property type="evidence" value="ECO:0007669"/>
    <property type="project" value="UniProtKB-KW"/>
</dbReference>
<dbReference type="PANTHER" id="PTHR47967:SF125">
    <property type="entry name" value="PEPTIDASE A1 DOMAIN-CONTAINING PROTEIN"/>
    <property type="match status" value="1"/>
</dbReference>
<dbReference type="PANTHER" id="PTHR47967">
    <property type="entry name" value="OS07G0603500 PROTEIN-RELATED"/>
    <property type="match status" value="1"/>
</dbReference>
<keyword evidence="3" id="KW-0378">Hydrolase</keyword>
<comment type="caution">
    <text evidence="5">The sequence shown here is derived from an EMBL/GenBank/DDBJ whole genome shotgun (WGS) entry which is preliminary data.</text>
</comment>